<keyword evidence="3" id="KW-1185">Reference proteome</keyword>
<reference evidence="2 3" key="1">
    <citation type="submission" date="2021-03" db="EMBL/GenBank/DDBJ databases">
        <title>Sequencing the genomes of 1000 actinobacteria strains.</title>
        <authorList>
            <person name="Klenk H.-P."/>
        </authorList>
    </citation>
    <scope>NUCLEOTIDE SEQUENCE [LARGE SCALE GENOMIC DNA]</scope>
    <source>
        <strain evidence="2 3">DSM 40843</strain>
    </source>
</reference>
<evidence type="ECO:0000256" key="1">
    <source>
        <dbReference type="SAM" id="MobiDB-lite"/>
    </source>
</evidence>
<gene>
    <name evidence="2" type="ORF">JOF59_000973</name>
</gene>
<sequence>MSGALEPGQQVVGIPDGGGQADPLERAPGDACEPFQYGQQMPASVVTGEGVDFVDDDAVQAAEEGAVVDMGTHQHGFQRFRGGEQDVGPLGQDAAPP</sequence>
<dbReference type="Proteomes" id="UP001519311">
    <property type="component" value="Unassembled WGS sequence"/>
</dbReference>
<protein>
    <submittedName>
        <fullName evidence="2">Uncharacterized protein</fullName>
    </submittedName>
</protein>
<proteinExistence type="predicted"/>
<organism evidence="2 3">
    <name type="scientific">Streptomyces clavifer</name>
    <dbReference type="NCBI Taxonomy" id="68188"/>
    <lineage>
        <taxon>Bacteria</taxon>
        <taxon>Bacillati</taxon>
        <taxon>Actinomycetota</taxon>
        <taxon>Actinomycetes</taxon>
        <taxon>Kitasatosporales</taxon>
        <taxon>Streptomycetaceae</taxon>
        <taxon>Streptomyces</taxon>
    </lineage>
</organism>
<evidence type="ECO:0000313" key="2">
    <source>
        <dbReference type="EMBL" id="MBP2358573.1"/>
    </source>
</evidence>
<dbReference type="EMBL" id="JAGINS010000001">
    <property type="protein sequence ID" value="MBP2358573.1"/>
    <property type="molecule type" value="Genomic_DNA"/>
</dbReference>
<name>A0ABS4V3T8_9ACTN</name>
<accession>A0ABS4V3T8</accession>
<feature type="region of interest" description="Disordered" evidence="1">
    <location>
        <begin position="1"/>
        <end position="36"/>
    </location>
</feature>
<evidence type="ECO:0000313" key="3">
    <source>
        <dbReference type="Proteomes" id="UP001519311"/>
    </source>
</evidence>
<comment type="caution">
    <text evidence="2">The sequence shown here is derived from an EMBL/GenBank/DDBJ whole genome shotgun (WGS) entry which is preliminary data.</text>
</comment>